<evidence type="ECO:0000256" key="2">
    <source>
        <dbReference type="SAM" id="Coils"/>
    </source>
</evidence>
<dbReference type="GO" id="GO:0055085">
    <property type="term" value="P:transmembrane transport"/>
    <property type="evidence" value="ECO:0007669"/>
    <property type="project" value="InterPro"/>
</dbReference>
<proteinExistence type="predicted"/>
<keyword evidence="4" id="KW-0472">Membrane</keyword>
<dbReference type="PANTHER" id="PTHR30386">
    <property type="entry name" value="MEMBRANE FUSION SUBUNIT OF EMRAB-TOLC MULTIDRUG EFFLUX PUMP"/>
    <property type="match status" value="1"/>
</dbReference>
<dbReference type="Pfam" id="PF25917">
    <property type="entry name" value="BSH_RND"/>
    <property type="match status" value="1"/>
</dbReference>
<keyword evidence="4" id="KW-0812">Transmembrane</keyword>
<evidence type="ECO:0000259" key="6">
    <source>
        <dbReference type="Pfam" id="PF25963"/>
    </source>
</evidence>
<feature type="domain" description="p-hydroxybenzoic acid efflux pump subunit AaeA-like beta-barrel" evidence="6">
    <location>
        <begin position="269"/>
        <end position="359"/>
    </location>
</feature>
<evidence type="ECO:0000256" key="4">
    <source>
        <dbReference type="SAM" id="Phobius"/>
    </source>
</evidence>
<feature type="compositionally biased region" description="Polar residues" evidence="3">
    <location>
        <begin position="17"/>
        <end position="28"/>
    </location>
</feature>
<evidence type="ECO:0000256" key="3">
    <source>
        <dbReference type="SAM" id="MobiDB-lite"/>
    </source>
</evidence>
<evidence type="ECO:0000313" key="8">
    <source>
        <dbReference type="EMBL" id="SDW69981.1"/>
    </source>
</evidence>
<dbReference type="Gene3D" id="1.10.287.470">
    <property type="entry name" value="Helix hairpin bin"/>
    <property type="match status" value="1"/>
</dbReference>
<gene>
    <name evidence="7" type="ORF">GCM10008024_13360</name>
    <name evidence="8" type="ORF">SAMN05444006_10625</name>
</gene>
<dbReference type="SUPFAM" id="SSF111369">
    <property type="entry name" value="HlyD-like secretion proteins"/>
    <property type="match status" value="1"/>
</dbReference>
<dbReference type="EMBL" id="FNOB01000006">
    <property type="protein sequence ID" value="SDW69981.1"/>
    <property type="molecule type" value="Genomic_DNA"/>
</dbReference>
<comment type="subcellular location">
    <subcellularLocation>
        <location evidence="1">Cell envelope</location>
    </subcellularLocation>
</comment>
<dbReference type="AlphaFoldDB" id="A0AAN4UQ17"/>
<feature type="transmembrane region" description="Helical" evidence="4">
    <location>
        <begin position="38"/>
        <end position="56"/>
    </location>
</feature>
<feature type="coiled-coil region" evidence="2">
    <location>
        <begin position="113"/>
        <end position="147"/>
    </location>
</feature>
<organism evidence="7 10">
    <name type="scientific">Allgaiera indica</name>
    <dbReference type="NCBI Taxonomy" id="765699"/>
    <lineage>
        <taxon>Bacteria</taxon>
        <taxon>Pseudomonadati</taxon>
        <taxon>Pseudomonadota</taxon>
        <taxon>Alphaproteobacteria</taxon>
        <taxon>Rhodobacterales</taxon>
        <taxon>Paracoccaceae</taxon>
        <taxon>Allgaiera</taxon>
    </lineage>
</organism>
<dbReference type="Gene3D" id="2.40.50.100">
    <property type="match status" value="1"/>
</dbReference>
<evidence type="ECO:0000256" key="1">
    <source>
        <dbReference type="ARBA" id="ARBA00004196"/>
    </source>
</evidence>
<dbReference type="InterPro" id="IPR050739">
    <property type="entry name" value="MFP"/>
</dbReference>
<dbReference type="PANTHER" id="PTHR30386:SF19">
    <property type="entry name" value="MULTIDRUG EXPORT PROTEIN EMRA-RELATED"/>
    <property type="match status" value="1"/>
</dbReference>
<dbReference type="InterPro" id="IPR058634">
    <property type="entry name" value="AaeA-lik-b-barrel"/>
</dbReference>
<dbReference type="SUPFAM" id="SSF56954">
    <property type="entry name" value="Outer membrane efflux proteins (OEP)"/>
    <property type="match status" value="1"/>
</dbReference>
<evidence type="ECO:0000313" key="10">
    <source>
        <dbReference type="Proteomes" id="UP000634647"/>
    </source>
</evidence>
<reference evidence="7" key="1">
    <citation type="journal article" date="2014" name="Int. J. Syst. Evol. Microbiol.">
        <title>Complete genome sequence of Corynebacterium casei LMG S-19264T (=DSM 44701T), isolated from a smear-ripened cheese.</title>
        <authorList>
            <consortium name="US DOE Joint Genome Institute (JGI-PGF)"/>
            <person name="Walter F."/>
            <person name="Albersmeier A."/>
            <person name="Kalinowski J."/>
            <person name="Ruckert C."/>
        </authorList>
    </citation>
    <scope>NUCLEOTIDE SEQUENCE</scope>
    <source>
        <strain evidence="7">CGMCC 1.10859</strain>
    </source>
</reference>
<sequence length="377" mass="39829">MNARSEVKVKDAAQIPTDMTTGAKTAQPRQGRKAKRRMLMVSLPLVLVLGGGYVWLTGGRYEGTDNANLQQARVSIAATTSGQVTKVAIQDNQHVTKGQLLFQVDPTPYRIALEQAQAALASARLQVEEARAALAEAQAQLKSASDSVAYYRTQFDRQKALEKKGIAATSALDTAGHNLHSAEQAKAAAAQAVNRALAALGGKADIPTDRHPAVMAALAQVDRAKYNLSQTSVHAPAAGTIYKASNFKAGTFVGAGAPLFTLVETGDTWVTANFKETQLTHMRKGQKASVSFDAFPGRSFKATVEAIGAGTGAEFSLLPAQNATGNWVKVTQRVPVYLQLDAPDPKIGLRTGMSASVSVDTEHHRSLDAIGGLVGLN</sequence>
<reference evidence="8 9" key="2">
    <citation type="submission" date="2016-10" db="EMBL/GenBank/DDBJ databases">
        <authorList>
            <person name="Varghese N."/>
            <person name="Submissions S."/>
        </authorList>
    </citation>
    <scope>NUCLEOTIDE SEQUENCE [LARGE SCALE GENOMIC DNA]</scope>
    <source>
        <strain evidence="8 9">DSM 24802</strain>
    </source>
</reference>
<accession>A0AAN4UQ17</accession>
<evidence type="ECO:0000259" key="5">
    <source>
        <dbReference type="Pfam" id="PF25917"/>
    </source>
</evidence>
<evidence type="ECO:0000313" key="9">
    <source>
        <dbReference type="Proteomes" id="UP000199541"/>
    </source>
</evidence>
<feature type="compositionally biased region" description="Basic and acidic residues" evidence="3">
    <location>
        <begin position="1"/>
        <end position="11"/>
    </location>
</feature>
<dbReference type="GO" id="GO:0030313">
    <property type="term" value="C:cell envelope"/>
    <property type="evidence" value="ECO:0007669"/>
    <property type="project" value="UniProtKB-SubCell"/>
</dbReference>
<dbReference type="InterPro" id="IPR058625">
    <property type="entry name" value="MdtA-like_BSH"/>
</dbReference>
<evidence type="ECO:0000313" key="7">
    <source>
        <dbReference type="EMBL" id="GHE00758.1"/>
    </source>
</evidence>
<name>A0AAN4UQ17_9RHOB</name>
<dbReference type="EMBL" id="BNAB01000005">
    <property type="protein sequence ID" value="GHE00758.1"/>
    <property type="molecule type" value="Genomic_DNA"/>
</dbReference>
<dbReference type="RefSeq" id="WP_035844103.1">
    <property type="nucleotide sequence ID" value="NZ_BNAB01000005.1"/>
</dbReference>
<feature type="domain" description="Multidrug resistance protein MdtA-like barrel-sandwich hybrid" evidence="5">
    <location>
        <begin position="74"/>
        <end position="263"/>
    </location>
</feature>
<dbReference type="Gene3D" id="2.40.30.170">
    <property type="match status" value="1"/>
</dbReference>
<dbReference type="Pfam" id="PF25963">
    <property type="entry name" value="Beta-barrel_AAEA"/>
    <property type="match status" value="1"/>
</dbReference>
<keyword evidence="9" id="KW-1185">Reference proteome</keyword>
<reference evidence="7" key="3">
    <citation type="submission" date="2023-06" db="EMBL/GenBank/DDBJ databases">
        <authorList>
            <person name="Sun Q."/>
            <person name="Zhou Y."/>
        </authorList>
    </citation>
    <scope>NUCLEOTIDE SEQUENCE</scope>
    <source>
        <strain evidence="7">CGMCC 1.10859</strain>
    </source>
</reference>
<comment type="caution">
    <text evidence="7">The sequence shown here is derived from an EMBL/GenBank/DDBJ whole genome shotgun (WGS) entry which is preliminary data.</text>
</comment>
<dbReference type="Proteomes" id="UP000634647">
    <property type="component" value="Unassembled WGS sequence"/>
</dbReference>
<protein>
    <submittedName>
        <fullName evidence="8">Membrane fusion protein, multidrug efflux system</fullName>
    </submittedName>
    <submittedName>
        <fullName evidence="7">Membrane protein</fullName>
    </submittedName>
</protein>
<feature type="region of interest" description="Disordered" evidence="3">
    <location>
        <begin position="1"/>
        <end position="34"/>
    </location>
</feature>
<keyword evidence="2" id="KW-0175">Coiled coil</keyword>
<dbReference type="Proteomes" id="UP000199541">
    <property type="component" value="Unassembled WGS sequence"/>
</dbReference>
<keyword evidence="4" id="KW-1133">Transmembrane helix</keyword>